<feature type="compositionally biased region" description="Basic residues" evidence="1">
    <location>
        <begin position="381"/>
        <end position="391"/>
    </location>
</feature>
<proteinExistence type="predicted"/>
<reference evidence="2" key="1">
    <citation type="submission" date="2020-02" db="EMBL/GenBank/DDBJ databases">
        <authorList>
            <person name="Palmer J.M."/>
        </authorList>
    </citation>
    <scope>NUCLEOTIDE SEQUENCE</scope>
    <source>
        <strain evidence="2">EPUS1.4</strain>
        <tissue evidence="2">Thallus</tissue>
    </source>
</reference>
<feature type="region of interest" description="Disordered" evidence="1">
    <location>
        <begin position="358"/>
        <end position="391"/>
    </location>
</feature>
<dbReference type="EMBL" id="JAACFV010000065">
    <property type="protein sequence ID" value="KAF7507696.1"/>
    <property type="molecule type" value="Genomic_DNA"/>
</dbReference>
<accession>A0A8H7AIJ4</accession>
<evidence type="ECO:0000313" key="2">
    <source>
        <dbReference type="EMBL" id="KAF7507696.1"/>
    </source>
</evidence>
<feature type="compositionally biased region" description="Polar residues" evidence="1">
    <location>
        <begin position="137"/>
        <end position="150"/>
    </location>
</feature>
<dbReference type="AlphaFoldDB" id="A0A8H7AIJ4"/>
<evidence type="ECO:0000313" key="3">
    <source>
        <dbReference type="Proteomes" id="UP000606974"/>
    </source>
</evidence>
<dbReference type="Proteomes" id="UP000606974">
    <property type="component" value="Unassembled WGS sequence"/>
</dbReference>
<gene>
    <name evidence="2" type="ORF">GJ744_010249</name>
</gene>
<name>A0A8H7AIJ4_9EURO</name>
<evidence type="ECO:0000256" key="1">
    <source>
        <dbReference type="SAM" id="MobiDB-lite"/>
    </source>
</evidence>
<protein>
    <submittedName>
        <fullName evidence="2">Uncharacterized protein</fullName>
    </submittedName>
</protein>
<sequence length="391" mass="44253">MAEVYLALVGGQWIRINKEDMPYYLHARRLKNPDQDNNAESGPARFRKRVERARQRKGSLLKHEYKPEANMFWRFVEVEGQMKWIKKDWILEPPLKIGGFSDSDDSDDGYLEINQTAKGSANRTEHRAVKTLAPEEASSQSRDATTQEIPQQADVPRKQVPLGGNTLLFDDQAERKVSFGSTAVTRIPEDFVTIVDEEKQQEIFAAAIEDGEESEGEINIFDKAERQDHDPEGNEQPVDGRVLATTAEVPKATKPRRQTTIKFAPVTVVKESPANHLPTLEYFPDFCTASKPIFRPDHQRQTDHGASLATFSKSVKALKPSTNADWDGLSEGASMHAIRRRSPLQAEVCYGEDCEESWDNEDEQAPSCPMRCGSDGIERPSRRRMQRSCEY</sequence>
<keyword evidence="3" id="KW-1185">Reference proteome</keyword>
<dbReference type="OrthoDB" id="10296278at2759"/>
<feature type="region of interest" description="Disordered" evidence="1">
    <location>
        <begin position="132"/>
        <end position="152"/>
    </location>
</feature>
<organism evidence="2 3">
    <name type="scientific">Endocarpon pusillum</name>
    <dbReference type="NCBI Taxonomy" id="364733"/>
    <lineage>
        <taxon>Eukaryota</taxon>
        <taxon>Fungi</taxon>
        <taxon>Dikarya</taxon>
        <taxon>Ascomycota</taxon>
        <taxon>Pezizomycotina</taxon>
        <taxon>Eurotiomycetes</taxon>
        <taxon>Chaetothyriomycetidae</taxon>
        <taxon>Verrucariales</taxon>
        <taxon>Verrucariaceae</taxon>
        <taxon>Endocarpon</taxon>
    </lineage>
</organism>
<comment type="caution">
    <text evidence="2">The sequence shown here is derived from an EMBL/GenBank/DDBJ whole genome shotgun (WGS) entry which is preliminary data.</text>
</comment>